<accession>A0A0N4YA22</accession>
<reference evidence="1 2" key="2">
    <citation type="submission" date="2018-11" db="EMBL/GenBank/DDBJ databases">
        <authorList>
            <consortium name="Pathogen Informatics"/>
        </authorList>
    </citation>
    <scope>NUCLEOTIDE SEQUENCE [LARGE SCALE GENOMIC DNA]</scope>
</reference>
<evidence type="ECO:0000313" key="1">
    <source>
        <dbReference type="EMBL" id="VDL76795.1"/>
    </source>
</evidence>
<dbReference type="Proteomes" id="UP000271162">
    <property type="component" value="Unassembled WGS sequence"/>
</dbReference>
<dbReference type="STRING" id="27835.A0A0N4YA22"/>
<evidence type="ECO:0000313" key="2">
    <source>
        <dbReference type="Proteomes" id="UP000271162"/>
    </source>
</evidence>
<organism evidence="3">
    <name type="scientific">Nippostrongylus brasiliensis</name>
    <name type="common">Rat hookworm</name>
    <dbReference type="NCBI Taxonomy" id="27835"/>
    <lineage>
        <taxon>Eukaryota</taxon>
        <taxon>Metazoa</taxon>
        <taxon>Ecdysozoa</taxon>
        <taxon>Nematoda</taxon>
        <taxon>Chromadorea</taxon>
        <taxon>Rhabditida</taxon>
        <taxon>Rhabditina</taxon>
        <taxon>Rhabditomorpha</taxon>
        <taxon>Strongyloidea</taxon>
        <taxon>Heligmosomidae</taxon>
        <taxon>Nippostrongylus</taxon>
    </lineage>
</organism>
<proteinExistence type="predicted"/>
<sequence>MAILAKKSCVLERLLRAEGFSRRSFAPPISMPKAIAHEKKLKELNIVNGLLYPVGIRPSSSVTLNSIELGTLNTEGQQMDSRCLLTFAHWMQIVGKQQTFKKTAVVLE</sequence>
<dbReference type="OMA" id="KRIPHEK"/>
<dbReference type="WBParaSite" id="NBR_0001320501-mRNA-1">
    <property type="protein sequence ID" value="NBR_0001320501-mRNA-1"/>
    <property type="gene ID" value="NBR_0001320501"/>
</dbReference>
<gene>
    <name evidence="1" type="ORF">NBR_LOCUS13206</name>
</gene>
<protein>
    <submittedName>
        <fullName evidence="1 3">Uncharacterized protein</fullName>
    </submittedName>
</protein>
<keyword evidence="2" id="KW-1185">Reference proteome</keyword>
<dbReference type="AlphaFoldDB" id="A0A0N4YA22"/>
<evidence type="ECO:0000313" key="3">
    <source>
        <dbReference type="WBParaSite" id="NBR_0001320501-mRNA-1"/>
    </source>
</evidence>
<dbReference type="EMBL" id="UYSL01020971">
    <property type="protein sequence ID" value="VDL76795.1"/>
    <property type="molecule type" value="Genomic_DNA"/>
</dbReference>
<reference evidence="3" key="1">
    <citation type="submission" date="2017-02" db="UniProtKB">
        <authorList>
            <consortium name="WormBaseParasite"/>
        </authorList>
    </citation>
    <scope>IDENTIFICATION</scope>
</reference>
<name>A0A0N4YA22_NIPBR</name>